<name>A0A061G6F0_THECC</name>
<dbReference type="PANTHER" id="PTHR23403">
    <property type="entry name" value="TREHALASE"/>
    <property type="match status" value="1"/>
</dbReference>
<dbReference type="InterPro" id="IPR008928">
    <property type="entry name" value="6-hairpin_glycosidase_sf"/>
</dbReference>
<evidence type="ECO:0000256" key="1">
    <source>
        <dbReference type="ARBA" id="ARBA00005615"/>
    </source>
</evidence>
<evidence type="ECO:0000313" key="5">
    <source>
        <dbReference type="EMBL" id="EOY25126.1"/>
    </source>
</evidence>
<evidence type="ECO:0000256" key="3">
    <source>
        <dbReference type="ARBA" id="ARBA00030473"/>
    </source>
</evidence>
<dbReference type="Gene3D" id="1.50.10.10">
    <property type="match status" value="1"/>
</dbReference>
<dbReference type="STRING" id="3641.A0A061G6F0"/>
<dbReference type="InParanoid" id="A0A061G6F0"/>
<sequence>MGQWLDYWLNNNAACEVESQTWEAQNQNQNVFASNFVPLWIDLFNSDTPLVEKVTRSLQSSGLLCAAGIATSLTNSEINVLMLQRENKTCAHRDFPNGWASLQRMIVEGLSRSGSAEARSIAKDIAERWIRTMLPTRRQAQCMRNMMWKSVIGFGWSNGVVLAFLEEFGWPKDQKIDCN</sequence>
<dbReference type="HOGENOM" id="CLU_1506019_0_0_1"/>
<dbReference type="SUPFAM" id="SSF48208">
    <property type="entry name" value="Six-hairpin glycosidases"/>
    <property type="match status" value="1"/>
</dbReference>
<accession>A0A061G6F0</accession>
<dbReference type="InterPro" id="IPR001661">
    <property type="entry name" value="Glyco_hydro_37"/>
</dbReference>
<dbReference type="InterPro" id="IPR012341">
    <property type="entry name" value="6hp_glycosidase-like_sf"/>
</dbReference>
<dbReference type="Pfam" id="PF01204">
    <property type="entry name" value="Trehalase"/>
    <property type="match status" value="1"/>
</dbReference>
<evidence type="ECO:0000313" key="6">
    <source>
        <dbReference type="Proteomes" id="UP000026915"/>
    </source>
</evidence>
<dbReference type="PANTHER" id="PTHR23403:SF1">
    <property type="entry name" value="TREHALASE"/>
    <property type="match status" value="1"/>
</dbReference>
<dbReference type="GO" id="GO:0005991">
    <property type="term" value="P:trehalose metabolic process"/>
    <property type="evidence" value="ECO:0007669"/>
    <property type="project" value="InterPro"/>
</dbReference>
<dbReference type="OMA" id="ITMRWIN"/>
<comment type="similarity">
    <text evidence="1">Belongs to the glycosyl hydrolase 37 family.</text>
</comment>
<dbReference type="Gramene" id="EOY25126">
    <property type="protein sequence ID" value="EOY25126"/>
    <property type="gene ID" value="TCM_016539"/>
</dbReference>
<gene>
    <name evidence="5" type="ORF">TCM_016539</name>
</gene>
<dbReference type="eggNOG" id="KOG0602">
    <property type="taxonomic scope" value="Eukaryota"/>
</dbReference>
<dbReference type="AlphaFoldDB" id="A0A061G6F0"/>
<evidence type="ECO:0000256" key="2">
    <source>
        <dbReference type="ARBA" id="ARBA00012757"/>
    </source>
</evidence>
<dbReference type="Proteomes" id="UP000026915">
    <property type="component" value="Chromosome 3"/>
</dbReference>
<dbReference type="EC" id="3.2.1.28" evidence="2"/>
<proteinExistence type="inferred from homology"/>
<dbReference type="EMBL" id="CM001881">
    <property type="protein sequence ID" value="EOY25126.1"/>
    <property type="molecule type" value="Genomic_DNA"/>
</dbReference>
<keyword evidence="6" id="KW-1185">Reference proteome</keyword>
<reference evidence="5 6" key="1">
    <citation type="journal article" date="2013" name="Genome Biol.">
        <title>The genome sequence of the most widely cultivated cacao type and its use to identify candidate genes regulating pod color.</title>
        <authorList>
            <person name="Motamayor J.C."/>
            <person name="Mockaitis K."/>
            <person name="Schmutz J."/>
            <person name="Haiminen N."/>
            <person name="Iii D.L."/>
            <person name="Cornejo O."/>
            <person name="Findley S.D."/>
            <person name="Zheng P."/>
            <person name="Utro F."/>
            <person name="Royaert S."/>
            <person name="Saski C."/>
            <person name="Jenkins J."/>
            <person name="Podicheti R."/>
            <person name="Zhao M."/>
            <person name="Scheffler B.E."/>
            <person name="Stack J.C."/>
            <person name="Feltus F.A."/>
            <person name="Mustiga G.M."/>
            <person name="Amores F."/>
            <person name="Phillips W."/>
            <person name="Marelli J.P."/>
            <person name="May G.D."/>
            <person name="Shapiro H."/>
            <person name="Ma J."/>
            <person name="Bustamante C.D."/>
            <person name="Schnell R.J."/>
            <person name="Main D."/>
            <person name="Gilbert D."/>
            <person name="Parida L."/>
            <person name="Kuhn D.N."/>
        </authorList>
    </citation>
    <scope>NUCLEOTIDE SEQUENCE [LARGE SCALE GENOMIC DNA]</scope>
    <source>
        <strain evidence="6">cv. Matina 1-6</strain>
    </source>
</reference>
<organism evidence="5 6">
    <name type="scientific">Theobroma cacao</name>
    <name type="common">Cacao</name>
    <name type="synonym">Cocoa</name>
    <dbReference type="NCBI Taxonomy" id="3641"/>
    <lineage>
        <taxon>Eukaryota</taxon>
        <taxon>Viridiplantae</taxon>
        <taxon>Streptophyta</taxon>
        <taxon>Embryophyta</taxon>
        <taxon>Tracheophyta</taxon>
        <taxon>Spermatophyta</taxon>
        <taxon>Magnoliopsida</taxon>
        <taxon>eudicotyledons</taxon>
        <taxon>Gunneridae</taxon>
        <taxon>Pentapetalae</taxon>
        <taxon>rosids</taxon>
        <taxon>malvids</taxon>
        <taxon>Malvales</taxon>
        <taxon>Malvaceae</taxon>
        <taxon>Byttnerioideae</taxon>
        <taxon>Theobroma</taxon>
    </lineage>
</organism>
<dbReference type="GO" id="GO:0004555">
    <property type="term" value="F:alpha,alpha-trehalase activity"/>
    <property type="evidence" value="ECO:0007669"/>
    <property type="project" value="UniProtKB-EC"/>
</dbReference>
<evidence type="ECO:0000256" key="4">
    <source>
        <dbReference type="ARBA" id="ARBA00031637"/>
    </source>
</evidence>
<protein>
    <recommendedName>
        <fullName evidence="2">alpha,alpha-trehalase</fullName>
        <ecNumber evidence="2">3.2.1.28</ecNumber>
    </recommendedName>
    <alternativeName>
        <fullName evidence="3">Alpha,alpha-trehalase</fullName>
    </alternativeName>
    <alternativeName>
        <fullName evidence="4">Alpha,alpha-trehalose glucohydrolase</fullName>
    </alternativeName>
</protein>